<evidence type="ECO:0000313" key="2">
    <source>
        <dbReference type="Proteomes" id="UP000775213"/>
    </source>
</evidence>
<protein>
    <submittedName>
        <fullName evidence="1">Uncharacterized protein</fullName>
    </submittedName>
</protein>
<dbReference type="AlphaFoldDB" id="A0AAV7H5A6"/>
<keyword evidence="2" id="KW-1185">Reference proteome</keyword>
<organism evidence="1 2">
    <name type="scientific">Dendrobium chrysotoxum</name>
    <name type="common">Orchid</name>
    <dbReference type="NCBI Taxonomy" id="161865"/>
    <lineage>
        <taxon>Eukaryota</taxon>
        <taxon>Viridiplantae</taxon>
        <taxon>Streptophyta</taxon>
        <taxon>Embryophyta</taxon>
        <taxon>Tracheophyta</taxon>
        <taxon>Spermatophyta</taxon>
        <taxon>Magnoliopsida</taxon>
        <taxon>Liliopsida</taxon>
        <taxon>Asparagales</taxon>
        <taxon>Orchidaceae</taxon>
        <taxon>Epidendroideae</taxon>
        <taxon>Malaxideae</taxon>
        <taxon>Dendrobiinae</taxon>
        <taxon>Dendrobium</taxon>
    </lineage>
</organism>
<name>A0AAV7H5A6_DENCH</name>
<reference evidence="1 2" key="1">
    <citation type="journal article" date="2021" name="Hortic Res">
        <title>Chromosome-scale assembly of the Dendrobium chrysotoxum genome enhances the understanding of orchid evolution.</title>
        <authorList>
            <person name="Zhang Y."/>
            <person name="Zhang G.Q."/>
            <person name="Zhang D."/>
            <person name="Liu X.D."/>
            <person name="Xu X.Y."/>
            <person name="Sun W.H."/>
            <person name="Yu X."/>
            <person name="Zhu X."/>
            <person name="Wang Z.W."/>
            <person name="Zhao X."/>
            <person name="Zhong W.Y."/>
            <person name="Chen H."/>
            <person name="Yin W.L."/>
            <person name="Huang T."/>
            <person name="Niu S.C."/>
            <person name="Liu Z.J."/>
        </authorList>
    </citation>
    <scope>NUCLEOTIDE SEQUENCE [LARGE SCALE GENOMIC DNA]</scope>
    <source>
        <strain evidence="1">Lindl</strain>
    </source>
</reference>
<evidence type="ECO:0000313" key="1">
    <source>
        <dbReference type="EMBL" id="KAH0464066.1"/>
    </source>
</evidence>
<accession>A0AAV7H5A6</accession>
<dbReference type="Proteomes" id="UP000775213">
    <property type="component" value="Unassembled WGS sequence"/>
</dbReference>
<sequence>MGKLVSMLATRRTTTHARFSLAWWEEVHCVAIDEAGSGIAPCYENNQIANLIEDCYSLNGGEMNEVGGIGPSIIVHRVSEVVGEVLQRSLAGDNGLHEKTKHREHCQPTVLKLLHLQLSKGLWIISQTQRVKAIARDALSVDQVRVAQIIQPTLAEDLGPGLEPHRLPELDAVASQELREHTAQCAQHGPP</sequence>
<dbReference type="EMBL" id="JAGFBR010000007">
    <property type="protein sequence ID" value="KAH0464066.1"/>
    <property type="molecule type" value="Genomic_DNA"/>
</dbReference>
<proteinExistence type="predicted"/>
<comment type="caution">
    <text evidence="1">The sequence shown here is derived from an EMBL/GenBank/DDBJ whole genome shotgun (WGS) entry which is preliminary data.</text>
</comment>
<gene>
    <name evidence="1" type="ORF">IEQ34_006852</name>
</gene>